<evidence type="ECO:0000313" key="8">
    <source>
        <dbReference type="EMBL" id="BBE20818.1"/>
    </source>
</evidence>
<reference evidence="8" key="1">
    <citation type="journal article" date="2020" name="Int. J. Syst. Evol. Microbiol.">
        <title>Aquipluma nitroreducens gen. nov. sp. nov., a novel facultatively anaerobic bacterium isolated from a freshwater lake.</title>
        <authorList>
            <person name="Watanabe M."/>
            <person name="Kojima H."/>
            <person name="Fukui M."/>
        </authorList>
    </citation>
    <scope>NUCLEOTIDE SEQUENCE</scope>
    <source>
        <strain evidence="8">MeG22</strain>
    </source>
</reference>
<keyword evidence="4 7" id="KW-0408">Iron</keyword>
<feature type="binding site" evidence="7">
    <location>
        <position position="101"/>
    </location>
    <ligand>
        <name>[2Fe-2S] cluster</name>
        <dbReference type="ChEBI" id="CHEBI:190135"/>
    </ligand>
</feature>
<evidence type="ECO:0000256" key="2">
    <source>
        <dbReference type="ARBA" id="ARBA00022714"/>
    </source>
</evidence>
<evidence type="ECO:0000256" key="4">
    <source>
        <dbReference type="ARBA" id="ARBA00023004"/>
    </source>
</evidence>
<dbReference type="InterPro" id="IPR036249">
    <property type="entry name" value="Thioredoxin-like_sf"/>
</dbReference>
<keyword evidence="9" id="KW-1185">Reference proteome</keyword>
<accession>A0A5K7SGX4</accession>
<organism evidence="8 9">
    <name type="scientific">Aquipluma nitroreducens</name>
    <dbReference type="NCBI Taxonomy" id="2010828"/>
    <lineage>
        <taxon>Bacteria</taxon>
        <taxon>Pseudomonadati</taxon>
        <taxon>Bacteroidota</taxon>
        <taxon>Bacteroidia</taxon>
        <taxon>Marinilabiliales</taxon>
        <taxon>Prolixibacteraceae</taxon>
        <taxon>Aquipluma</taxon>
    </lineage>
</organism>
<dbReference type="InterPro" id="IPR002023">
    <property type="entry name" value="NuoE-like"/>
</dbReference>
<feature type="binding site" evidence="7">
    <location>
        <position position="141"/>
    </location>
    <ligand>
        <name>[2Fe-2S] cluster</name>
        <dbReference type="ChEBI" id="CHEBI:190135"/>
    </ligand>
</feature>
<evidence type="ECO:0000256" key="6">
    <source>
        <dbReference type="ARBA" id="ARBA00034078"/>
    </source>
</evidence>
<keyword evidence="3 7" id="KW-0479">Metal-binding</keyword>
<dbReference type="Proteomes" id="UP001193389">
    <property type="component" value="Chromosome"/>
</dbReference>
<dbReference type="Gene3D" id="3.40.30.10">
    <property type="entry name" value="Glutaredoxin"/>
    <property type="match status" value="1"/>
</dbReference>
<dbReference type="PANTHER" id="PTHR43342">
    <property type="entry name" value="NADH-QUINONE OXIDOREDUCTASE, E SUBUNIT"/>
    <property type="match status" value="1"/>
</dbReference>
<dbReference type="Gene3D" id="1.10.10.1590">
    <property type="entry name" value="NADH-quinone oxidoreductase subunit E"/>
    <property type="match status" value="1"/>
</dbReference>
<dbReference type="PANTHER" id="PTHR43342:SF2">
    <property type="entry name" value="POTENTIAL NAD-REDUCING HYDROGENASE SUBUNIT"/>
    <property type="match status" value="1"/>
</dbReference>
<protein>
    <submittedName>
        <fullName evidence="8">NAD-reducing hydrogenase subunit HoxE</fullName>
    </submittedName>
</protein>
<dbReference type="EMBL" id="AP018694">
    <property type="protein sequence ID" value="BBE20818.1"/>
    <property type="molecule type" value="Genomic_DNA"/>
</dbReference>
<dbReference type="GO" id="GO:0016491">
    <property type="term" value="F:oxidoreductase activity"/>
    <property type="evidence" value="ECO:0007669"/>
    <property type="project" value="InterPro"/>
</dbReference>
<dbReference type="InterPro" id="IPR042128">
    <property type="entry name" value="NuoE_dom"/>
</dbReference>
<keyword evidence="2 7" id="KW-0001">2Fe-2S</keyword>
<evidence type="ECO:0000256" key="1">
    <source>
        <dbReference type="ARBA" id="ARBA00010643"/>
    </source>
</evidence>
<proteinExistence type="inferred from homology"/>
<dbReference type="KEGG" id="anf:AQPE_5012"/>
<dbReference type="InterPro" id="IPR041921">
    <property type="entry name" value="NuoE_N"/>
</dbReference>
<keyword evidence="5 7" id="KW-0411">Iron-sulfur</keyword>
<dbReference type="InterPro" id="IPR028431">
    <property type="entry name" value="NADP_DH_HndA-like"/>
</dbReference>
<dbReference type="RefSeq" id="WP_318348914.1">
    <property type="nucleotide sequence ID" value="NZ_AP018694.1"/>
</dbReference>
<gene>
    <name evidence="8" type="ORF">AQPE_5012</name>
</gene>
<evidence type="ECO:0000256" key="3">
    <source>
        <dbReference type="ARBA" id="ARBA00022723"/>
    </source>
</evidence>
<dbReference type="PIRSF" id="PIRSF000216">
    <property type="entry name" value="NADH_DH_24kDa"/>
    <property type="match status" value="1"/>
</dbReference>
<dbReference type="FunFam" id="3.40.30.10:FF:000015">
    <property type="entry name" value="NADH-quinone oxidoreductase subunit E"/>
    <property type="match status" value="1"/>
</dbReference>
<feature type="binding site" evidence="7">
    <location>
        <position position="96"/>
    </location>
    <ligand>
        <name>[2Fe-2S] cluster</name>
        <dbReference type="ChEBI" id="CHEBI:190135"/>
    </ligand>
</feature>
<name>A0A5K7SGX4_9BACT</name>
<sequence>MTTQTTVEYQDCKGNQVHEDELYERLLIIVKSQRTVPGALIPVLQTAQNLFGYLPEKALRMVSKELKLPYSEVAGVVGFYSYFSTTPKGKHTIRVCLGTACYVRGGQEVLKAMTKELGISVGDTTSDRKFSLEVGRCFGACGLAPVVMVGDETFQRVSPSKVSDILNSFD</sequence>
<dbReference type="AlphaFoldDB" id="A0A5K7SGX4"/>
<feature type="binding site" evidence="7">
    <location>
        <position position="137"/>
    </location>
    <ligand>
        <name>[2Fe-2S] cluster</name>
        <dbReference type="ChEBI" id="CHEBI:190135"/>
    </ligand>
</feature>
<dbReference type="GO" id="GO:0051537">
    <property type="term" value="F:2 iron, 2 sulfur cluster binding"/>
    <property type="evidence" value="ECO:0007669"/>
    <property type="project" value="UniProtKB-KW"/>
</dbReference>
<evidence type="ECO:0000313" key="9">
    <source>
        <dbReference type="Proteomes" id="UP001193389"/>
    </source>
</evidence>
<dbReference type="Pfam" id="PF01257">
    <property type="entry name" value="2Fe-2S_thioredx"/>
    <property type="match status" value="1"/>
</dbReference>
<dbReference type="SUPFAM" id="SSF52833">
    <property type="entry name" value="Thioredoxin-like"/>
    <property type="match status" value="1"/>
</dbReference>
<dbReference type="CDD" id="cd03064">
    <property type="entry name" value="TRX_Fd_NuoE"/>
    <property type="match status" value="1"/>
</dbReference>
<comment type="similarity">
    <text evidence="1">Belongs to the complex I 24 kDa subunit family.</text>
</comment>
<comment type="cofactor">
    <cofactor evidence="7">
        <name>[2Fe-2S] cluster</name>
        <dbReference type="ChEBI" id="CHEBI:190135"/>
    </cofactor>
    <text evidence="7">Binds 1 [2Fe-2S] cluster.</text>
</comment>
<evidence type="ECO:0000256" key="5">
    <source>
        <dbReference type="ARBA" id="ARBA00023014"/>
    </source>
</evidence>
<dbReference type="GO" id="GO:0046872">
    <property type="term" value="F:metal ion binding"/>
    <property type="evidence" value="ECO:0007669"/>
    <property type="project" value="UniProtKB-KW"/>
</dbReference>
<comment type="cofactor">
    <cofactor evidence="6">
        <name>[2Fe-2S] cluster</name>
        <dbReference type="ChEBI" id="CHEBI:190135"/>
    </cofactor>
</comment>
<evidence type="ECO:0000256" key="7">
    <source>
        <dbReference type="PIRSR" id="PIRSR000216-1"/>
    </source>
</evidence>